<comment type="similarity">
    <text evidence="4">Belongs to the 3-hydroxyacyl-CoA dehydrogenase family.</text>
</comment>
<dbReference type="InterPro" id="IPR006180">
    <property type="entry name" value="3-OHacyl-CoA_DH_CS"/>
</dbReference>
<comment type="catalytic activity">
    <reaction evidence="13">
        <text>a (3S)-3-hydroxyacyl-CoA + NAD(+) = a 3-oxoacyl-CoA + NADH + H(+)</text>
        <dbReference type="Rhea" id="RHEA:22432"/>
        <dbReference type="ChEBI" id="CHEBI:15378"/>
        <dbReference type="ChEBI" id="CHEBI:57318"/>
        <dbReference type="ChEBI" id="CHEBI:57540"/>
        <dbReference type="ChEBI" id="CHEBI:57945"/>
        <dbReference type="ChEBI" id="CHEBI:90726"/>
        <dbReference type="EC" id="1.1.1.35"/>
    </reaction>
</comment>
<dbReference type="Gene3D" id="1.10.1040.10">
    <property type="entry name" value="N-(1-d-carboxylethyl)-l-norvaline Dehydrogenase, domain 2"/>
    <property type="match status" value="2"/>
</dbReference>
<proteinExistence type="inferred from homology"/>
<evidence type="ECO:0000256" key="5">
    <source>
        <dbReference type="ARBA" id="ARBA00012076"/>
    </source>
</evidence>
<comment type="caution">
    <text evidence="16">The sequence shown here is derived from an EMBL/GenBank/DDBJ whole genome shotgun (WGS) entry which is preliminary data.</text>
</comment>
<dbReference type="AlphaFoldDB" id="A0A4R1HG79"/>
<keyword evidence="10" id="KW-0443">Lipid metabolism</keyword>
<dbReference type="SUPFAM" id="SSF52096">
    <property type="entry name" value="ClpP/crotonase"/>
    <property type="match status" value="1"/>
</dbReference>
<keyword evidence="8" id="KW-0560">Oxidoreductase</keyword>
<dbReference type="GO" id="GO:0070403">
    <property type="term" value="F:NAD+ binding"/>
    <property type="evidence" value="ECO:0007669"/>
    <property type="project" value="InterPro"/>
</dbReference>
<keyword evidence="12" id="KW-0511">Multifunctional enzyme</keyword>
<dbReference type="GO" id="GO:0006635">
    <property type="term" value="P:fatty acid beta-oxidation"/>
    <property type="evidence" value="ECO:0007669"/>
    <property type="project" value="UniProtKB-UniPathway"/>
</dbReference>
<dbReference type="SUPFAM" id="SSF48179">
    <property type="entry name" value="6-phosphogluconate dehydrogenase C-terminal domain-like"/>
    <property type="match status" value="2"/>
</dbReference>
<dbReference type="UniPathway" id="UPA00659"/>
<comment type="similarity">
    <text evidence="2">In the central section; belongs to the 3-hydroxyacyl-CoA dehydrogenase family.</text>
</comment>
<evidence type="ECO:0000313" key="17">
    <source>
        <dbReference type="Proteomes" id="UP000295707"/>
    </source>
</evidence>
<evidence type="ECO:0000256" key="10">
    <source>
        <dbReference type="ARBA" id="ARBA00023098"/>
    </source>
</evidence>
<evidence type="ECO:0000256" key="7">
    <source>
        <dbReference type="ARBA" id="ARBA00022963"/>
    </source>
</evidence>
<dbReference type="Pfam" id="PF00378">
    <property type="entry name" value="ECH_1"/>
    <property type="match status" value="1"/>
</dbReference>
<organism evidence="16 17">
    <name type="scientific">Thiogranum longum</name>
    <dbReference type="NCBI Taxonomy" id="1537524"/>
    <lineage>
        <taxon>Bacteria</taxon>
        <taxon>Pseudomonadati</taxon>
        <taxon>Pseudomonadota</taxon>
        <taxon>Gammaproteobacteria</taxon>
        <taxon>Chromatiales</taxon>
        <taxon>Ectothiorhodospiraceae</taxon>
        <taxon>Thiogranum</taxon>
    </lineage>
</organism>
<dbReference type="GO" id="GO:0016509">
    <property type="term" value="F:long-chain (3S)-3-hydroxyacyl-CoA dehydrogenase (NAD+) activity"/>
    <property type="evidence" value="ECO:0007669"/>
    <property type="project" value="TreeGrafter"/>
</dbReference>
<evidence type="ECO:0000256" key="6">
    <source>
        <dbReference type="ARBA" id="ARBA00022832"/>
    </source>
</evidence>
<dbReference type="GO" id="GO:0004300">
    <property type="term" value="F:enoyl-CoA hydratase activity"/>
    <property type="evidence" value="ECO:0007669"/>
    <property type="project" value="UniProtKB-EC"/>
</dbReference>
<dbReference type="CDD" id="cd06558">
    <property type="entry name" value="crotonase-like"/>
    <property type="match status" value="1"/>
</dbReference>
<dbReference type="Pfam" id="PF02737">
    <property type="entry name" value="3HCDH_N"/>
    <property type="match status" value="1"/>
</dbReference>
<evidence type="ECO:0000256" key="8">
    <source>
        <dbReference type="ARBA" id="ARBA00023002"/>
    </source>
</evidence>
<dbReference type="InterPro" id="IPR036291">
    <property type="entry name" value="NAD(P)-bd_dom_sf"/>
</dbReference>
<keyword evidence="17" id="KW-1185">Reference proteome</keyword>
<feature type="domain" description="3-hydroxyacyl-CoA dehydrogenase C-terminal" evidence="14">
    <location>
        <begin position="484"/>
        <end position="575"/>
    </location>
</feature>
<keyword evidence="7" id="KW-0442">Lipid degradation</keyword>
<dbReference type="PANTHER" id="PTHR43612">
    <property type="entry name" value="TRIFUNCTIONAL ENZYME SUBUNIT ALPHA"/>
    <property type="match status" value="1"/>
</dbReference>
<comment type="pathway">
    <text evidence="1">Lipid metabolism; fatty acid beta-oxidation.</text>
</comment>
<feature type="domain" description="3-hydroxyacyl-CoA dehydrogenase NAD binding" evidence="15">
    <location>
        <begin position="308"/>
        <end position="479"/>
    </location>
</feature>
<evidence type="ECO:0000256" key="11">
    <source>
        <dbReference type="ARBA" id="ARBA00023239"/>
    </source>
</evidence>
<dbReference type="EC" id="4.2.1.17" evidence="5"/>
<evidence type="ECO:0000259" key="15">
    <source>
        <dbReference type="Pfam" id="PF02737"/>
    </source>
</evidence>
<dbReference type="Gene3D" id="3.90.226.10">
    <property type="entry name" value="2-enoyl-CoA Hydratase, Chain A, domain 1"/>
    <property type="match status" value="1"/>
</dbReference>
<keyword evidence="6" id="KW-0276">Fatty acid metabolism</keyword>
<keyword evidence="11" id="KW-0456">Lyase</keyword>
<evidence type="ECO:0000256" key="9">
    <source>
        <dbReference type="ARBA" id="ARBA00023027"/>
    </source>
</evidence>
<comment type="similarity">
    <text evidence="3">In the N-terminal section; belongs to the enoyl-CoA hydratase/isomerase family.</text>
</comment>
<dbReference type="InterPro" id="IPR006108">
    <property type="entry name" value="3HC_DH_C"/>
</dbReference>
<keyword evidence="9" id="KW-0520">NAD</keyword>
<dbReference type="Gene3D" id="3.40.50.720">
    <property type="entry name" value="NAD(P)-binding Rossmann-like Domain"/>
    <property type="match status" value="1"/>
</dbReference>
<dbReference type="InterPro" id="IPR008927">
    <property type="entry name" value="6-PGluconate_DH-like_C_sf"/>
</dbReference>
<dbReference type="InterPro" id="IPR050136">
    <property type="entry name" value="FA_oxidation_alpha_subunit"/>
</dbReference>
<reference evidence="16 17" key="1">
    <citation type="submission" date="2019-03" db="EMBL/GenBank/DDBJ databases">
        <title>Genomic Encyclopedia of Type Strains, Phase IV (KMG-IV): sequencing the most valuable type-strain genomes for metagenomic binning, comparative biology and taxonomic classification.</title>
        <authorList>
            <person name="Goeker M."/>
        </authorList>
    </citation>
    <scope>NUCLEOTIDE SEQUENCE [LARGE SCALE GENOMIC DNA]</scope>
    <source>
        <strain evidence="16 17">DSM 19610</strain>
    </source>
</reference>
<evidence type="ECO:0000256" key="3">
    <source>
        <dbReference type="ARBA" id="ARBA00008750"/>
    </source>
</evidence>
<dbReference type="PANTHER" id="PTHR43612:SF3">
    <property type="entry name" value="TRIFUNCTIONAL ENZYME SUBUNIT ALPHA, MITOCHONDRIAL"/>
    <property type="match status" value="1"/>
</dbReference>
<dbReference type="InterPro" id="IPR006176">
    <property type="entry name" value="3-OHacyl-CoA_DH_NAD-bd"/>
</dbReference>
<accession>A0A4R1HG79</accession>
<protein>
    <recommendedName>
        <fullName evidence="5">enoyl-CoA hydratase</fullName>
        <ecNumber evidence="5">4.2.1.17</ecNumber>
    </recommendedName>
</protein>
<evidence type="ECO:0000259" key="14">
    <source>
        <dbReference type="Pfam" id="PF00725"/>
    </source>
</evidence>
<dbReference type="Pfam" id="PF00725">
    <property type="entry name" value="3HCDH"/>
    <property type="match status" value="1"/>
</dbReference>
<evidence type="ECO:0000256" key="4">
    <source>
        <dbReference type="ARBA" id="ARBA00009463"/>
    </source>
</evidence>
<sequence>MMENRPDLNTHIDEDNIAWLHFDKQDSGTNVLSASVLEGFYETLLELVECKPRGLVILSDKPNGFIAGADVREFTQLENYDQALDAIQRGQAVFDRLAALPFPTVALIHGFCLGGGLELSLACRYRIARDDKGTRLGLPEVRLGIHPGFGGSARLTPLVGALHAMDLMLSGRTVDGRTAKRMGIVDYALPERHLKTAARALILDPPPPHKPARLQALTNHAWVRPVLAKVFEYQVGKKARKEHYPAPWALIDIWRNFADAERDMLHAEAESVARLIVGSTAQNLIRVFLLQEQLKALGNHSDYHPQRVHVVGAGIMGGDIAAWCAFRGMQVTLQDQSPERIAPAIKRAHQLFKRRLRRPRPVQEAMDRLMPDHRGLGVERADVVIEAIFEDADAKRQLYAQLEPRMRADAILATNTSSIPLGELRTVLKQPQRLVGLHFFNPVAKMQLVEIVRDEVTDADVVLRATTFARRIDRLPLPVTSTPGFLVNRILMPYLLEAVQLESEGVPAIEIDRQAVAFGMPMGPVELADTVGLDICLHVAENLGEHFNVELPQRLRDLVSQGNLGRKSGRGFYQYKKGKPVKPVWPRVHHAGEEVIDRMILRMLNEVVACLREKVVEKADHLDGGMVYGTGFAPFRGGPLHYIESTGADILYQRLNSLEQKFGIRFKPDSGWKDVAGFSLSDNMASE</sequence>
<dbReference type="Proteomes" id="UP000295707">
    <property type="component" value="Unassembled WGS sequence"/>
</dbReference>
<dbReference type="SUPFAM" id="SSF51735">
    <property type="entry name" value="NAD(P)-binding Rossmann-fold domains"/>
    <property type="match status" value="1"/>
</dbReference>
<evidence type="ECO:0000256" key="13">
    <source>
        <dbReference type="ARBA" id="ARBA00049556"/>
    </source>
</evidence>
<dbReference type="EMBL" id="SMFX01000001">
    <property type="protein sequence ID" value="TCK18319.1"/>
    <property type="molecule type" value="Genomic_DNA"/>
</dbReference>
<dbReference type="InterPro" id="IPR013328">
    <property type="entry name" value="6PGD_dom2"/>
</dbReference>
<evidence type="ECO:0000256" key="2">
    <source>
        <dbReference type="ARBA" id="ARBA00007005"/>
    </source>
</evidence>
<name>A0A4R1HG79_9GAMM</name>
<evidence type="ECO:0000256" key="1">
    <source>
        <dbReference type="ARBA" id="ARBA00005005"/>
    </source>
</evidence>
<dbReference type="InterPro" id="IPR029045">
    <property type="entry name" value="ClpP/crotonase-like_dom_sf"/>
</dbReference>
<evidence type="ECO:0000256" key="12">
    <source>
        <dbReference type="ARBA" id="ARBA00023268"/>
    </source>
</evidence>
<dbReference type="InterPro" id="IPR001753">
    <property type="entry name" value="Enoyl-CoA_hydra/iso"/>
</dbReference>
<gene>
    <name evidence="16" type="ORF">DFR30_1597</name>
</gene>
<evidence type="ECO:0000313" key="16">
    <source>
        <dbReference type="EMBL" id="TCK18319.1"/>
    </source>
</evidence>
<dbReference type="PROSITE" id="PS00067">
    <property type="entry name" value="3HCDH"/>
    <property type="match status" value="1"/>
</dbReference>